<dbReference type="SUPFAM" id="SSF52922">
    <property type="entry name" value="TK C-terminal domain-like"/>
    <property type="match status" value="1"/>
</dbReference>
<evidence type="ECO:0000313" key="5">
    <source>
        <dbReference type="Proteomes" id="UP000252733"/>
    </source>
</evidence>
<comment type="caution">
    <text evidence="4">The sequence shown here is derived from an EMBL/GenBank/DDBJ whole genome shotgun (WGS) entry which is preliminary data.</text>
</comment>
<feature type="domain" description="Pyruvate/ketoisovalerate oxidoreductase catalytic" evidence="2">
    <location>
        <begin position="22"/>
        <end position="212"/>
    </location>
</feature>
<protein>
    <submittedName>
        <fullName evidence="4">2-oxoglutarate ferredoxin oxidoreductase subunit alpha</fullName>
    </submittedName>
</protein>
<dbReference type="FunFam" id="3.40.50.970:FF:000022">
    <property type="entry name" value="2-oxoglutarate ferredoxin oxidoreductase alpha subunit"/>
    <property type="match status" value="1"/>
</dbReference>
<dbReference type="Pfam" id="PF01855">
    <property type="entry name" value="POR_N"/>
    <property type="match status" value="1"/>
</dbReference>
<dbReference type="PANTHER" id="PTHR32154:SF20">
    <property type="entry name" value="2-OXOGLUTARATE OXIDOREDUCTASE SUBUNIT KORA"/>
    <property type="match status" value="1"/>
</dbReference>
<dbReference type="Pfam" id="PF01558">
    <property type="entry name" value="POR"/>
    <property type="match status" value="1"/>
</dbReference>
<dbReference type="Gene3D" id="3.40.50.920">
    <property type="match status" value="1"/>
</dbReference>
<dbReference type="Gene3D" id="3.40.50.970">
    <property type="match status" value="1"/>
</dbReference>
<evidence type="ECO:0000259" key="2">
    <source>
        <dbReference type="Pfam" id="PF01558"/>
    </source>
</evidence>
<dbReference type="GO" id="GO:0006979">
    <property type="term" value="P:response to oxidative stress"/>
    <property type="evidence" value="ECO:0007669"/>
    <property type="project" value="TreeGrafter"/>
</dbReference>
<evidence type="ECO:0000313" key="4">
    <source>
        <dbReference type="EMBL" id="RCW29332.1"/>
    </source>
</evidence>
<dbReference type="InterPro" id="IPR022367">
    <property type="entry name" value="2-oxoacid/accept_OxRdtase_asu"/>
</dbReference>
<dbReference type="Proteomes" id="UP000252733">
    <property type="component" value="Unassembled WGS sequence"/>
</dbReference>
<dbReference type="Gene3D" id="3.40.920.10">
    <property type="entry name" value="Pyruvate-ferredoxin oxidoreductase, PFOR, domain III"/>
    <property type="match status" value="1"/>
</dbReference>
<dbReference type="InterPro" id="IPR009014">
    <property type="entry name" value="Transketo_C/PFOR_II"/>
</dbReference>
<name>A0A368UKU5_9BACT</name>
<dbReference type="RefSeq" id="WP_114437913.1">
    <property type="nucleotide sequence ID" value="NZ_QPIZ01000029.1"/>
</dbReference>
<dbReference type="PANTHER" id="PTHR32154">
    <property type="entry name" value="PYRUVATE-FLAVODOXIN OXIDOREDUCTASE-RELATED"/>
    <property type="match status" value="1"/>
</dbReference>
<dbReference type="NCBIfam" id="TIGR03710">
    <property type="entry name" value="OAFO_sf"/>
    <property type="match status" value="1"/>
</dbReference>
<proteinExistence type="predicted"/>
<dbReference type="SUPFAM" id="SSF52518">
    <property type="entry name" value="Thiamin diphosphate-binding fold (THDP-binding)"/>
    <property type="match status" value="1"/>
</dbReference>
<sequence>MAKKSKVIEREEVVVRFSGDSGDGMQLTGSLFSFSSAIYGNDISTFPDFPAEIRAPQGTIGGVSGFQVHFGHSEVYTPGDNADVLVAMNPAALKANLEWLKPGATIVIDVDSFDDKNLAKAGYKSNDPIEEDNLSSYNIIKAPITTMTKNSLKDMGLDNKTILRSKNMYALGLVFWLFNRPLENTERIIREKFSKNPEVAEANIKVLEAGYNYGVIIQAGTPSYHISPADIRKGTYRNLNGNKAIAWGFLLAAEKSGLELFLGSYPITPATEILQELSARKDLGVKVFQAEDEIAGISTAIGASFAGDLAITTTSGPGLALKGEALGLAVMAELPLVVVNVQRGGPSTGLPTKTEQSDLMQALYGRNGESPLVVMAASSPVNCFDYAFYAAKVAIEHMTPVILLSDGFLANGTQPWRIPEEGEFPEIKPPFVEKPAEEWNVYERDPEKLNRYWALPGTPGYQHRIGGLEKDFLTGAVSYDHHNHDKMVKIRKEKIDRIADFIPPLEILGDEDADLLIVGWGGTFGHLYTALEALHDEGKKVALAHFSYISPLPRNSYEVLRKYSKIVVCELNLGQFASYLRSQFPDVVLHQYNKVEGLPFTVAELKDHFNKMLEE</sequence>
<reference evidence="4 5" key="1">
    <citation type="submission" date="2018-07" db="EMBL/GenBank/DDBJ databases">
        <title>Freshwater and sediment microbial communities from various areas in North America, analyzing microbe dynamics in response to fracking.</title>
        <authorList>
            <person name="Lamendella R."/>
        </authorList>
    </citation>
    <scope>NUCLEOTIDE SEQUENCE [LARGE SCALE GENOMIC DNA]</scope>
    <source>
        <strain evidence="4 5">160A</strain>
    </source>
</reference>
<dbReference type="InterPro" id="IPR050722">
    <property type="entry name" value="Pyruvate:ferred/Flavod_OxRd"/>
</dbReference>
<keyword evidence="5" id="KW-1185">Reference proteome</keyword>
<dbReference type="CDD" id="cd07034">
    <property type="entry name" value="TPP_PYR_PFOR_IOR-alpha_like"/>
    <property type="match status" value="1"/>
</dbReference>
<dbReference type="InterPro" id="IPR019752">
    <property type="entry name" value="Pyrv/ketoisovalerate_OxRed_cat"/>
</dbReference>
<accession>A0A368UKU5</accession>
<evidence type="ECO:0000256" key="1">
    <source>
        <dbReference type="ARBA" id="ARBA00023002"/>
    </source>
</evidence>
<dbReference type="InterPro" id="IPR002869">
    <property type="entry name" value="Pyrv_flavodox_OxRed_cen"/>
</dbReference>
<dbReference type="GO" id="GO:0016903">
    <property type="term" value="F:oxidoreductase activity, acting on the aldehyde or oxo group of donors"/>
    <property type="evidence" value="ECO:0007669"/>
    <property type="project" value="InterPro"/>
</dbReference>
<dbReference type="InterPro" id="IPR002880">
    <property type="entry name" value="Pyrv_Fd/Flavodoxin_OxRdtase_N"/>
</dbReference>
<organism evidence="4 5">
    <name type="scientific">Marinilabilia salmonicolor</name>
    <dbReference type="NCBI Taxonomy" id="989"/>
    <lineage>
        <taxon>Bacteria</taxon>
        <taxon>Pseudomonadati</taxon>
        <taxon>Bacteroidota</taxon>
        <taxon>Bacteroidia</taxon>
        <taxon>Marinilabiliales</taxon>
        <taxon>Marinilabiliaceae</taxon>
        <taxon>Marinilabilia</taxon>
    </lineage>
</organism>
<evidence type="ECO:0000259" key="3">
    <source>
        <dbReference type="Pfam" id="PF01855"/>
    </source>
</evidence>
<dbReference type="AlphaFoldDB" id="A0A368UKU5"/>
<gene>
    <name evidence="4" type="ORF">DFO77_12956</name>
</gene>
<keyword evidence="1" id="KW-0560">Oxidoreductase</keyword>
<feature type="domain" description="Pyruvate flavodoxin/ferredoxin oxidoreductase pyrimidine binding" evidence="3">
    <location>
        <begin position="261"/>
        <end position="437"/>
    </location>
</feature>
<dbReference type="EMBL" id="QPIZ01000029">
    <property type="protein sequence ID" value="RCW29332.1"/>
    <property type="molecule type" value="Genomic_DNA"/>
</dbReference>
<dbReference type="InterPro" id="IPR029061">
    <property type="entry name" value="THDP-binding"/>
</dbReference>
<dbReference type="SUPFAM" id="SSF53323">
    <property type="entry name" value="Pyruvate-ferredoxin oxidoreductase, PFOR, domain III"/>
    <property type="match status" value="1"/>
</dbReference>